<sequence>MANSYTFLDNLRAGRCSNTAEVRLLRFWEAKNINKGGALMSVEMLLIDEHSTVVQGSISATRQLTLTDGPVSIRFNDGTAFEKLATTVRIIPTEHFRFRPYEQLIELANTGKQLPGIYFRIDFYVGFLISRTNVISCDNVSDVMGEIRAIRSTITDHIPGAQRVMLTLRLERYRVVLSVSDNTGSAAFVGFDTEVAKLTNVLASEAAQIVGIGINAQVDTDLPQALAGIVGNTYTFQLRLTDFNFTANHQTFTISRIFPARELAPLPTFEEGVDVHEPAVPQTVAPVSDPIDEITINVADQATTSEGSLAVRREAAEGKTDLEESAPKKARVE</sequence>
<dbReference type="eggNOG" id="KOG0987">
    <property type="taxonomic scope" value="Eukaryota"/>
</dbReference>
<dbReference type="InterPro" id="IPR012340">
    <property type="entry name" value="NA-bd_OB-fold"/>
</dbReference>
<feature type="region of interest" description="Disordered" evidence="1">
    <location>
        <begin position="305"/>
        <end position="333"/>
    </location>
</feature>
<evidence type="ECO:0000313" key="2">
    <source>
        <dbReference type="EnsemblPlants" id="Bra025230.1-P"/>
    </source>
</evidence>
<dbReference type="Gramene" id="Bra025230.1">
    <property type="protein sequence ID" value="Bra025230.1-P"/>
    <property type="gene ID" value="Bra025230"/>
</dbReference>
<dbReference type="AlphaFoldDB" id="M4E8X4"/>
<dbReference type="EnsemblPlants" id="Bra025230.1">
    <property type="protein sequence ID" value="Bra025230.1-P"/>
    <property type="gene ID" value="Bra025230"/>
</dbReference>
<reference evidence="2 3" key="2">
    <citation type="journal article" date="2018" name="Hortic Res">
        <title>Improved Brassica rapa reference genome by single-molecule sequencing and chromosome conformation capture technologies.</title>
        <authorList>
            <person name="Zhang L."/>
            <person name="Cai X."/>
            <person name="Wu J."/>
            <person name="Liu M."/>
            <person name="Grob S."/>
            <person name="Cheng F."/>
            <person name="Liang J."/>
            <person name="Cai C."/>
            <person name="Liu Z."/>
            <person name="Liu B."/>
            <person name="Wang F."/>
            <person name="Li S."/>
            <person name="Liu F."/>
            <person name="Li X."/>
            <person name="Cheng L."/>
            <person name="Yang W."/>
            <person name="Li M.H."/>
            <person name="Grossniklaus U."/>
            <person name="Zheng H."/>
            <person name="Wang X."/>
        </authorList>
    </citation>
    <scope>NUCLEOTIDE SEQUENCE [LARGE SCALE GENOMIC DNA]</scope>
    <source>
        <strain evidence="2 3">cv. Chiifu-401-42</strain>
    </source>
</reference>
<reference evidence="2" key="3">
    <citation type="submission" date="2023-03" db="UniProtKB">
        <authorList>
            <consortium name="EnsemblPlants"/>
        </authorList>
    </citation>
    <scope>IDENTIFICATION</scope>
    <source>
        <strain evidence="2">cv. Chiifu-401-42</strain>
    </source>
</reference>
<evidence type="ECO:0000313" key="3">
    <source>
        <dbReference type="Proteomes" id="UP000011750"/>
    </source>
</evidence>
<keyword evidence="3" id="KW-1185">Reference proteome</keyword>
<evidence type="ECO:0008006" key="4">
    <source>
        <dbReference type="Google" id="ProtNLM"/>
    </source>
</evidence>
<protein>
    <recommendedName>
        <fullName evidence="4">DUF223 domain-containing protein</fullName>
    </recommendedName>
</protein>
<proteinExistence type="predicted"/>
<evidence type="ECO:0000256" key="1">
    <source>
        <dbReference type="SAM" id="MobiDB-lite"/>
    </source>
</evidence>
<accession>M4E8X4</accession>
<dbReference type="OMA" id="ITDHIPG"/>
<dbReference type="HOGENOM" id="CLU_045316_0_0_1"/>
<dbReference type="Gene3D" id="2.40.50.140">
    <property type="entry name" value="Nucleic acid-binding proteins"/>
    <property type="match status" value="1"/>
</dbReference>
<dbReference type="InParanoid" id="M4E8X4"/>
<name>M4E8X4_BRACM</name>
<organism evidence="2 3">
    <name type="scientific">Brassica campestris</name>
    <name type="common">Field mustard</name>
    <dbReference type="NCBI Taxonomy" id="3711"/>
    <lineage>
        <taxon>Eukaryota</taxon>
        <taxon>Viridiplantae</taxon>
        <taxon>Streptophyta</taxon>
        <taxon>Embryophyta</taxon>
        <taxon>Tracheophyta</taxon>
        <taxon>Spermatophyta</taxon>
        <taxon>Magnoliopsida</taxon>
        <taxon>eudicotyledons</taxon>
        <taxon>Gunneridae</taxon>
        <taxon>Pentapetalae</taxon>
        <taxon>rosids</taxon>
        <taxon>malvids</taxon>
        <taxon>Brassicales</taxon>
        <taxon>Brassicaceae</taxon>
        <taxon>Brassiceae</taxon>
        <taxon>Brassica</taxon>
    </lineage>
</organism>
<feature type="compositionally biased region" description="Basic and acidic residues" evidence="1">
    <location>
        <begin position="311"/>
        <end position="333"/>
    </location>
</feature>
<dbReference type="Proteomes" id="UP000011750">
    <property type="component" value="Chromosome A06"/>
</dbReference>
<reference evidence="2 3" key="1">
    <citation type="journal article" date="2011" name="Nat. Genet.">
        <title>The genome of the mesopolyploid crop species Brassica rapa.</title>
        <authorList>
            <consortium name="Brassica rapa Genome Sequencing Project Consortium"/>
            <person name="Wang X."/>
            <person name="Wang H."/>
            <person name="Wang J."/>
            <person name="Sun R."/>
            <person name="Wu J."/>
            <person name="Liu S."/>
            <person name="Bai Y."/>
            <person name="Mun J.H."/>
            <person name="Bancroft I."/>
            <person name="Cheng F."/>
            <person name="Huang S."/>
            <person name="Li X."/>
            <person name="Hua W."/>
            <person name="Wang J."/>
            <person name="Wang X."/>
            <person name="Freeling M."/>
            <person name="Pires J.C."/>
            <person name="Paterson A.H."/>
            <person name="Chalhoub B."/>
            <person name="Wang B."/>
            <person name="Hayward A."/>
            <person name="Sharpe A.G."/>
            <person name="Park B.S."/>
            <person name="Weisshaar B."/>
            <person name="Liu B."/>
            <person name="Li B."/>
            <person name="Liu B."/>
            <person name="Tong C."/>
            <person name="Song C."/>
            <person name="Duran C."/>
            <person name="Peng C."/>
            <person name="Geng C."/>
            <person name="Koh C."/>
            <person name="Lin C."/>
            <person name="Edwards D."/>
            <person name="Mu D."/>
            <person name="Shen D."/>
            <person name="Soumpourou E."/>
            <person name="Li F."/>
            <person name="Fraser F."/>
            <person name="Conant G."/>
            <person name="Lassalle G."/>
            <person name="King G.J."/>
            <person name="Bonnema G."/>
            <person name="Tang H."/>
            <person name="Wang H."/>
            <person name="Belcram H."/>
            <person name="Zhou H."/>
            <person name="Hirakawa H."/>
            <person name="Abe H."/>
            <person name="Guo H."/>
            <person name="Wang H."/>
            <person name="Jin H."/>
            <person name="Parkin I.A."/>
            <person name="Batley J."/>
            <person name="Kim J.S."/>
            <person name="Just J."/>
            <person name="Li J."/>
            <person name="Xu J."/>
            <person name="Deng J."/>
            <person name="Kim J.A."/>
            <person name="Li J."/>
            <person name="Yu J."/>
            <person name="Meng J."/>
            <person name="Wang J."/>
            <person name="Min J."/>
            <person name="Poulain J."/>
            <person name="Wang J."/>
            <person name="Hatakeyama K."/>
            <person name="Wu K."/>
            <person name="Wang L."/>
            <person name="Fang L."/>
            <person name="Trick M."/>
            <person name="Links M.G."/>
            <person name="Zhao M."/>
            <person name="Jin M."/>
            <person name="Ramchiary N."/>
            <person name="Drou N."/>
            <person name="Berkman P.J."/>
            <person name="Cai Q."/>
            <person name="Huang Q."/>
            <person name="Li R."/>
            <person name="Tabata S."/>
            <person name="Cheng S."/>
            <person name="Zhang S."/>
            <person name="Zhang S."/>
            <person name="Huang S."/>
            <person name="Sato S."/>
            <person name="Sun S."/>
            <person name="Kwon S.J."/>
            <person name="Choi S.R."/>
            <person name="Lee T.H."/>
            <person name="Fan W."/>
            <person name="Zhao X."/>
            <person name="Tan X."/>
            <person name="Xu X."/>
            <person name="Wang Y."/>
            <person name="Qiu Y."/>
            <person name="Yin Y."/>
            <person name="Li Y."/>
            <person name="Du Y."/>
            <person name="Liao Y."/>
            <person name="Lim Y."/>
            <person name="Narusaka Y."/>
            <person name="Wang Y."/>
            <person name="Wang Z."/>
            <person name="Li Z."/>
            <person name="Wang Z."/>
            <person name="Xiong Z."/>
            <person name="Zhang Z."/>
        </authorList>
    </citation>
    <scope>NUCLEOTIDE SEQUENCE [LARGE SCALE GENOMIC DNA]</scope>
    <source>
        <strain evidence="2 3">cv. Chiifu-401-42</strain>
    </source>
</reference>